<name>A0ABV2AE66_9EUKA</name>
<accession>A0ABV2AE66</accession>
<protein>
    <submittedName>
        <fullName evidence="1">Uncharacterized protein</fullName>
    </submittedName>
</protein>
<evidence type="ECO:0000313" key="1">
    <source>
        <dbReference type="EMBL" id="MES1918011.1"/>
    </source>
</evidence>
<dbReference type="EMBL" id="JBDODL010000006">
    <property type="protein sequence ID" value="MES1918011.1"/>
    <property type="molecule type" value="Genomic_DNA"/>
</dbReference>
<keyword evidence="2" id="KW-1185">Reference proteome</keyword>
<evidence type="ECO:0000313" key="2">
    <source>
        <dbReference type="Proteomes" id="UP001439008"/>
    </source>
</evidence>
<proteinExistence type="predicted"/>
<gene>
    <name evidence="1" type="ORF">MHBO_005304</name>
</gene>
<reference evidence="1 2" key="1">
    <citation type="journal article" date="2024" name="BMC Biol.">
        <title>Comparative genomics of Ascetosporea gives new insight into the evolutionary basis for animal parasitism in Rhizaria.</title>
        <authorList>
            <person name="Hiltunen Thoren M."/>
            <person name="Onut-Brannstrom I."/>
            <person name="Alfjorden A."/>
            <person name="Peckova H."/>
            <person name="Swords F."/>
            <person name="Hooper C."/>
            <person name="Holzer A.S."/>
            <person name="Bass D."/>
            <person name="Burki F."/>
        </authorList>
    </citation>
    <scope>NUCLEOTIDE SEQUENCE [LARGE SCALE GENOMIC DNA]</scope>
    <source>
        <strain evidence="1">20-A016</strain>
    </source>
</reference>
<comment type="caution">
    <text evidence="1">The sequence shown here is derived from an EMBL/GenBank/DDBJ whole genome shotgun (WGS) entry which is preliminary data.</text>
</comment>
<dbReference type="Proteomes" id="UP001439008">
    <property type="component" value="Unassembled WGS sequence"/>
</dbReference>
<sequence>MDENHLKFDEISKIFSLFFNIKDQMIYNKKKTSKADSIPTHLRRNLPDSELQISLNHFEHIDLLQTESCFGHPGNFQYEMRCSIKELEKRALKLAVKWTTTHPKN</sequence>
<organism evidence="1 2">
    <name type="scientific">Bonamia ostreae</name>
    <dbReference type="NCBI Taxonomy" id="126728"/>
    <lineage>
        <taxon>Eukaryota</taxon>
        <taxon>Sar</taxon>
        <taxon>Rhizaria</taxon>
        <taxon>Endomyxa</taxon>
        <taxon>Ascetosporea</taxon>
        <taxon>Haplosporida</taxon>
        <taxon>Bonamia</taxon>
    </lineage>
</organism>